<evidence type="ECO:0000313" key="3">
    <source>
        <dbReference type="EMBL" id="SHF27832.1"/>
    </source>
</evidence>
<dbReference type="PANTHER" id="PTHR43157">
    <property type="entry name" value="PHOSPHATIDYLINOSITOL-GLYCAN BIOSYNTHESIS CLASS F PROTEIN-RELATED"/>
    <property type="match status" value="1"/>
</dbReference>
<dbReference type="STRING" id="112248.SAMN05444392_11324"/>
<dbReference type="OrthoDB" id="9809821at2"/>
<dbReference type="PRINTS" id="PR00080">
    <property type="entry name" value="SDRFAMILY"/>
</dbReference>
<dbReference type="Gene3D" id="3.40.50.720">
    <property type="entry name" value="NAD(P)-binding Rossmann-like Domain"/>
    <property type="match status" value="1"/>
</dbReference>
<accession>A0A1M5AD64</accession>
<evidence type="ECO:0000256" key="1">
    <source>
        <dbReference type="ARBA" id="ARBA00023002"/>
    </source>
</evidence>
<gene>
    <name evidence="3" type="ORF">SAMN05444392_11324</name>
</gene>
<name>A0A1M5AD64_9BACL</name>
<dbReference type="SUPFAM" id="SSF51735">
    <property type="entry name" value="NAD(P)-binding Rossmann-fold domains"/>
    <property type="match status" value="1"/>
</dbReference>
<dbReference type="AlphaFoldDB" id="A0A1M5AD64"/>
<dbReference type="EMBL" id="FQVL01000013">
    <property type="protein sequence ID" value="SHF27832.1"/>
    <property type="molecule type" value="Genomic_DNA"/>
</dbReference>
<reference evidence="3 4" key="1">
    <citation type="submission" date="2016-11" db="EMBL/GenBank/DDBJ databases">
        <authorList>
            <person name="Jaros S."/>
            <person name="Januszkiewicz K."/>
            <person name="Wedrychowicz H."/>
        </authorList>
    </citation>
    <scope>NUCLEOTIDE SEQUENCE [LARGE SCALE GENOMIC DNA]</scope>
    <source>
        <strain evidence="3 4">DSM 44666</strain>
    </source>
</reference>
<protein>
    <submittedName>
        <fullName evidence="3">NAD(P)-dependent dehydrogenase, short-chain alcohol dehydrogenase family</fullName>
    </submittedName>
</protein>
<dbReference type="Proteomes" id="UP000184476">
    <property type="component" value="Unassembled WGS sequence"/>
</dbReference>
<dbReference type="CDD" id="cd05327">
    <property type="entry name" value="retinol-DH_like_SDR_c_like"/>
    <property type="match status" value="1"/>
</dbReference>
<evidence type="ECO:0000313" key="4">
    <source>
        <dbReference type="Proteomes" id="UP000184476"/>
    </source>
</evidence>
<organism evidence="3 4">
    <name type="scientific">Seinonella peptonophila</name>
    <dbReference type="NCBI Taxonomy" id="112248"/>
    <lineage>
        <taxon>Bacteria</taxon>
        <taxon>Bacillati</taxon>
        <taxon>Bacillota</taxon>
        <taxon>Bacilli</taxon>
        <taxon>Bacillales</taxon>
        <taxon>Thermoactinomycetaceae</taxon>
        <taxon>Seinonella</taxon>
    </lineage>
</organism>
<dbReference type="InterPro" id="IPR002347">
    <property type="entry name" value="SDR_fam"/>
</dbReference>
<keyword evidence="1" id="KW-0560">Oxidoreductase</keyword>
<comment type="similarity">
    <text evidence="2">Belongs to the short-chain dehydrogenases/reductases (SDR) family.</text>
</comment>
<dbReference type="PANTHER" id="PTHR43157:SF31">
    <property type="entry name" value="PHOSPHATIDYLINOSITOL-GLYCAN BIOSYNTHESIS CLASS F PROTEIN"/>
    <property type="match status" value="1"/>
</dbReference>
<evidence type="ECO:0000256" key="2">
    <source>
        <dbReference type="RuleBase" id="RU000363"/>
    </source>
</evidence>
<dbReference type="InterPro" id="IPR036291">
    <property type="entry name" value="NAD(P)-bd_dom_sf"/>
</dbReference>
<dbReference type="Pfam" id="PF00106">
    <property type="entry name" value="adh_short"/>
    <property type="match status" value="1"/>
</dbReference>
<dbReference type="PRINTS" id="PR00081">
    <property type="entry name" value="GDHRDH"/>
</dbReference>
<dbReference type="GO" id="GO:0016491">
    <property type="term" value="F:oxidoreductase activity"/>
    <property type="evidence" value="ECO:0007669"/>
    <property type="project" value="UniProtKB-KW"/>
</dbReference>
<dbReference type="RefSeq" id="WP_073156896.1">
    <property type="nucleotide sequence ID" value="NZ_FQVL01000013.1"/>
</dbReference>
<sequence length="287" mass="31904">MNNLIDKICLITGASSGIGKITAHQLAQQGATIIMVSSNLDRGKQVLNEIQKSTGNQNLAFFQCDLTSQISIHKLVAKVKAAYHHVDILINNAGGLMKSLQMTEEGIEKTFALNHIAPFLLTHLLLDQLKKSSQARIINVTSSGHSVGVFDLDNLNAEKSFNGPFLYVQAKLANILFTYELARRLKETAITVNCLHPGFVQTNFGENANWLYRIFVNRLLKPFMISPEEGAQTTLYLATSNEVKHISGKYFVKKKPVKSARKTYDESLAKQLWGISEKLTNLNQINS</sequence>
<keyword evidence="4" id="KW-1185">Reference proteome</keyword>
<proteinExistence type="inferred from homology"/>